<dbReference type="PROSITE" id="PS00462">
    <property type="entry name" value="G_GLU_TRANSPEPTIDASE"/>
    <property type="match status" value="1"/>
</dbReference>
<comment type="catalytic activity">
    <reaction evidence="1 11">
        <text>an S-substituted glutathione + H2O = an S-substituted L-cysteinylglycine + L-glutamate</text>
        <dbReference type="Rhea" id="RHEA:59468"/>
        <dbReference type="ChEBI" id="CHEBI:15377"/>
        <dbReference type="ChEBI" id="CHEBI:29985"/>
        <dbReference type="ChEBI" id="CHEBI:90779"/>
        <dbReference type="ChEBI" id="CHEBI:143103"/>
        <dbReference type="EC" id="3.4.19.13"/>
    </reaction>
</comment>
<feature type="binding site" evidence="10">
    <location>
        <position position="406"/>
    </location>
    <ligand>
        <name>L-glutamate</name>
        <dbReference type="ChEBI" id="CHEBI:29985"/>
    </ligand>
</feature>
<name>A0AA42BL05_9ALTE</name>
<dbReference type="PANTHER" id="PTHR43199">
    <property type="entry name" value="GLUTATHIONE HYDROLASE"/>
    <property type="match status" value="1"/>
</dbReference>
<feature type="binding site" evidence="10">
    <location>
        <begin position="382"/>
        <end position="384"/>
    </location>
    <ligand>
        <name>L-glutamate</name>
        <dbReference type="ChEBI" id="CHEBI:29985"/>
    </ligand>
</feature>
<dbReference type="EMBL" id="JANATA010000006">
    <property type="protein sequence ID" value="MCP3428333.1"/>
    <property type="molecule type" value="Genomic_DNA"/>
</dbReference>
<evidence type="ECO:0000313" key="13">
    <source>
        <dbReference type="EMBL" id="MCP3428333.1"/>
    </source>
</evidence>
<comment type="catalytic activity">
    <reaction evidence="8 11">
        <text>an N-terminal (5-L-glutamyl)-[peptide] + an alpha-amino acid = 5-L-glutamyl amino acid + an N-terminal L-alpha-aminoacyl-[peptide]</text>
        <dbReference type="Rhea" id="RHEA:23904"/>
        <dbReference type="Rhea" id="RHEA-COMP:9780"/>
        <dbReference type="Rhea" id="RHEA-COMP:9795"/>
        <dbReference type="ChEBI" id="CHEBI:77644"/>
        <dbReference type="ChEBI" id="CHEBI:78597"/>
        <dbReference type="ChEBI" id="CHEBI:78599"/>
        <dbReference type="ChEBI" id="CHEBI:78608"/>
        <dbReference type="EC" id="2.3.2.2"/>
    </reaction>
</comment>
<feature type="binding site" evidence="10">
    <location>
        <position position="82"/>
    </location>
    <ligand>
        <name>L-glutamate</name>
        <dbReference type="ChEBI" id="CHEBI:29985"/>
    </ligand>
</feature>
<dbReference type="NCBIfam" id="TIGR00066">
    <property type="entry name" value="g_glut_trans"/>
    <property type="match status" value="1"/>
</dbReference>
<evidence type="ECO:0000256" key="2">
    <source>
        <dbReference type="ARBA" id="ARBA00001089"/>
    </source>
</evidence>
<dbReference type="AlphaFoldDB" id="A0AA42BL05"/>
<comment type="subunit">
    <text evidence="11">This enzyme consists of two polypeptide chains, which are synthesized in precursor form from a single polypeptide.</text>
</comment>
<dbReference type="PRINTS" id="PR01210">
    <property type="entry name" value="GGTRANSPTASE"/>
</dbReference>
<dbReference type="Gene3D" id="3.60.20.40">
    <property type="match status" value="1"/>
</dbReference>
<dbReference type="PANTHER" id="PTHR43199:SF1">
    <property type="entry name" value="GLUTATHIONE HYDROLASE PROENZYME"/>
    <property type="match status" value="1"/>
</dbReference>
<dbReference type="InterPro" id="IPR051792">
    <property type="entry name" value="GGT_bact"/>
</dbReference>
<keyword evidence="4 11" id="KW-0808">Transferase</keyword>
<reference evidence="13" key="1">
    <citation type="submission" date="2022-07" db="EMBL/GenBank/DDBJ databases">
        <title>Characterization of the Novel Bacterium Alteromonas immobilis LMIT006 and Alteromonas gregis LMIT007.</title>
        <authorList>
            <person name="Lin X."/>
        </authorList>
    </citation>
    <scope>NUCLEOTIDE SEQUENCE</scope>
    <source>
        <strain evidence="13">LMIT007</strain>
    </source>
</reference>
<dbReference type="InterPro" id="IPR043137">
    <property type="entry name" value="GGT_ssub_C"/>
</dbReference>
<evidence type="ECO:0000256" key="8">
    <source>
        <dbReference type="ARBA" id="ARBA00047417"/>
    </source>
</evidence>
<feature type="binding site" evidence="10">
    <location>
        <begin position="435"/>
        <end position="436"/>
    </location>
    <ligand>
        <name>L-glutamate</name>
        <dbReference type="ChEBI" id="CHEBI:29985"/>
    </ligand>
</feature>
<evidence type="ECO:0000256" key="12">
    <source>
        <dbReference type="SAM" id="MobiDB-lite"/>
    </source>
</evidence>
<organism evidence="13 14">
    <name type="scientific">Opacimonas viscosa</name>
    <dbReference type="NCBI Taxonomy" id="2961944"/>
    <lineage>
        <taxon>Bacteria</taxon>
        <taxon>Pseudomonadati</taxon>
        <taxon>Pseudomonadota</taxon>
        <taxon>Gammaproteobacteria</taxon>
        <taxon>Alteromonadales</taxon>
        <taxon>Alteromonadaceae</taxon>
        <taxon>Opacimonas</taxon>
    </lineage>
</organism>
<dbReference type="GO" id="GO:0006751">
    <property type="term" value="P:glutathione catabolic process"/>
    <property type="evidence" value="ECO:0007669"/>
    <property type="project" value="UniProtKB-UniRule"/>
</dbReference>
<evidence type="ECO:0000256" key="5">
    <source>
        <dbReference type="ARBA" id="ARBA00022801"/>
    </source>
</evidence>
<keyword evidence="11" id="KW-0317">Glutathione biosynthesis</keyword>
<proteinExistence type="inferred from homology"/>
<evidence type="ECO:0000256" key="9">
    <source>
        <dbReference type="PIRSR" id="PIRSR600101-1"/>
    </source>
</evidence>
<evidence type="ECO:0000256" key="10">
    <source>
        <dbReference type="PIRSR" id="PIRSR600101-2"/>
    </source>
</evidence>
<dbReference type="InterPro" id="IPR029055">
    <property type="entry name" value="Ntn_hydrolases_N"/>
</dbReference>
<evidence type="ECO:0000256" key="1">
    <source>
        <dbReference type="ARBA" id="ARBA00001049"/>
    </source>
</evidence>
<feature type="active site" description="Nucleophile" evidence="9">
    <location>
        <position position="364"/>
    </location>
</feature>
<comment type="catalytic activity">
    <reaction evidence="2 11">
        <text>glutathione + H2O = L-cysteinylglycine + L-glutamate</text>
        <dbReference type="Rhea" id="RHEA:28807"/>
        <dbReference type="ChEBI" id="CHEBI:15377"/>
        <dbReference type="ChEBI" id="CHEBI:29985"/>
        <dbReference type="ChEBI" id="CHEBI:57925"/>
        <dbReference type="ChEBI" id="CHEBI:61694"/>
        <dbReference type="EC" id="3.4.19.13"/>
    </reaction>
</comment>
<sequence length="556" mass="60342">MISLLCVFSFSSVAQGHRAIAAPDTFSSDVGMAVLQKGGNAIDAAIAVQFALAVTLPEAGNIGGGGFMVIHTDRGNDFIDYRETAPAAASRDMYLDKDGNVERLKSLFGIYASGTPGTVAGMWEAHKKYGTLPWAELVQPAIDLAENGFIVPEKLGKKISSYIERMSKRDVDINFVDYFGHAKSGELFKQPELAETLKRIRDNGTDGFYKGKTAQIIADFMTQKGGLLTAKDLADYTAKLREPVTTQWRNYTLVSAAPPSSGGVAISQWLNMYDLLAPRTKAADGSLTPMHPHNSTEYVHLLAEIGKRVFADRSEYLGDPDFYKVPVAALTNPEYIAKRASGVKRKSISTTEKIRPGLTESEQTTHFSILDQYGNAVSNTTTINLSFGSGVVVEGAGFLLNNEMDDFSVKAGVPNFFGAVGGVANEIQPFKRMLSSMSPTIVLEDGDVRLVTGAPGGTTIITSVYQSILNTLEFNMSAQDAVDAPRFHHQLLPKDEIRHHKGLQQSVIDELNDMGYKVKERRFGDLHLIHVKEEGVEAASESHGRGKAQVSAVAPK</sequence>
<comment type="similarity">
    <text evidence="3 11">Belongs to the gamma-glutamyltransferase family.</text>
</comment>
<dbReference type="EC" id="2.3.2.2" evidence="11"/>
<dbReference type="GO" id="GO:0006750">
    <property type="term" value="P:glutathione biosynthetic process"/>
    <property type="evidence" value="ECO:0007669"/>
    <property type="project" value="UniProtKB-KW"/>
</dbReference>
<dbReference type="Proteomes" id="UP001165413">
    <property type="component" value="Unassembled WGS sequence"/>
</dbReference>
<evidence type="ECO:0000256" key="4">
    <source>
        <dbReference type="ARBA" id="ARBA00022679"/>
    </source>
</evidence>
<accession>A0AA42BL05</accession>
<evidence type="ECO:0000256" key="3">
    <source>
        <dbReference type="ARBA" id="ARBA00009381"/>
    </source>
</evidence>
<dbReference type="InterPro" id="IPR055262">
    <property type="entry name" value="GGT_CS"/>
</dbReference>
<comment type="caution">
    <text evidence="13">The sequence shown here is derived from an EMBL/GenBank/DDBJ whole genome shotgun (WGS) entry which is preliminary data.</text>
</comment>
<dbReference type="GO" id="GO:0103068">
    <property type="term" value="F:leukotriene C4 gamma-glutamyl transferase activity"/>
    <property type="evidence" value="ECO:0007669"/>
    <property type="project" value="UniProtKB-EC"/>
</dbReference>
<dbReference type="InterPro" id="IPR043138">
    <property type="entry name" value="GGT_lsub"/>
</dbReference>
<dbReference type="Gene3D" id="1.10.246.130">
    <property type="match status" value="1"/>
</dbReference>
<dbReference type="GO" id="GO:0036374">
    <property type="term" value="F:glutathione hydrolase activity"/>
    <property type="evidence" value="ECO:0007669"/>
    <property type="project" value="UniProtKB-UniRule"/>
</dbReference>
<evidence type="ECO:0000256" key="7">
    <source>
        <dbReference type="ARBA" id="ARBA00023315"/>
    </source>
</evidence>
<feature type="binding site" evidence="10">
    <location>
        <position position="457"/>
    </location>
    <ligand>
        <name>L-glutamate</name>
        <dbReference type="ChEBI" id="CHEBI:29985"/>
    </ligand>
</feature>
<feature type="region of interest" description="Disordered" evidence="12">
    <location>
        <begin position="537"/>
        <end position="556"/>
    </location>
</feature>
<keyword evidence="6 11" id="KW-0865">Zymogen</keyword>
<comment type="pathway">
    <text evidence="11">Sulfur metabolism; glutathione metabolism.</text>
</comment>
<comment type="PTM">
    <text evidence="11">Cleaved by autocatalysis into a large and a small subunit.</text>
</comment>
<protein>
    <recommendedName>
        <fullName evidence="11">Glutathione hydrolase proenzyme</fullName>
        <ecNumber evidence="11">2.3.2.2</ecNumber>
        <ecNumber evidence="11">3.4.19.13</ecNumber>
    </recommendedName>
    <component>
        <recommendedName>
            <fullName evidence="11">Glutathione hydrolase large chain</fullName>
        </recommendedName>
    </component>
    <component>
        <recommendedName>
            <fullName evidence="11">Glutathione hydrolase small chain</fullName>
        </recommendedName>
    </component>
</protein>
<dbReference type="InterPro" id="IPR000101">
    <property type="entry name" value="GGT_peptidase"/>
</dbReference>
<dbReference type="Pfam" id="PF01019">
    <property type="entry name" value="G_glu_transpept"/>
    <property type="match status" value="1"/>
</dbReference>
<evidence type="ECO:0000256" key="6">
    <source>
        <dbReference type="ARBA" id="ARBA00023145"/>
    </source>
</evidence>
<keyword evidence="5 11" id="KW-0378">Hydrolase</keyword>
<dbReference type="EC" id="3.4.19.13" evidence="11"/>
<keyword evidence="14" id="KW-1185">Reference proteome</keyword>
<keyword evidence="7 11" id="KW-0012">Acyltransferase</keyword>
<evidence type="ECO:0000256" key="11">
    <source>
        <dbReference type="RuleBase" id="RU368036"/>
    </source>
</evidence>
<gene>
    <name evidence="13" type="primary">ggt</name>
    <name evidence="13" type="ORF">NLF92_05165</name>
</gene>
<evidence type="ECO:0000313" key="14">
    <source>
        <dbReference type="Proteomes" id="UP001165413"/>
    </source>
</evidence>
<dbReference type="SUPFAM" id="SSF56235">
    <property type="entry name" value="N-terminal nucleophile aminohydrolases (Ntn hydrolases)"/>
    <property type="match status" value="1"/>
</dbReference>